<dbReference type="Proteomes" id="UP000307808">
    <property type="component" value="Unassembled WGS sequence"/>
</dbReference>
<dbReference type="OrthoDB" id="569821at2"/>
<dbReference type="SUPFAM" id="SSF53474">
    <property type="entry name" value="alpha/beta-Hydrolases"/>
    <property type="match status" value="1"/>
</dbReference>
<sequence length="331" mass="34660">MSTQVVVRAYRDAVRVDGAPAPLDTVHLTVRHPAWPARNDVERMSGALAPDTDGAPYPVIVVVPGVNVASAGYTWLATRLVEAGHVVVSYDWVGQLFPGQNGLTPGVDVAVASPQGYGTAPTTPALRPILDRLAALHAEGPLAGMLDLDRVGLLGHSAGGTVALQSADPQWFPEIAAVATFGSHLMASQMLGFEAGTLLTSPACVPVMITAGNADGVVAASAIRYGAEAGAEEHDPVVRTWAEGLPHSSEASLAVLDGAGHLLPVSPEDPTSARGFLEAPLEADQEALREAFTTLLEAFFGTHLQKVPAQQAQLDHHFSNPPTHFADLRRR</sequence>
<accession>A0A4U2YMG4</accession>
<keyword evidence="5" id="KW-1185">Reference proteome</keyword>
<dbReference type="InterPro" id="IPR050261">
    <property type="entry name" value="FrsA_esterase"/>
</dbReference>
<dbReference type="EMBL" id="SZPY01000002">
    <property type="protein sequence ID" value="TKI62427.1"/>
    <property type="molecule type" value="Genomic_DNA"/>
</dbReference>
<name>A0A4U2YMG4_9ACTN</name>
<reference evidence="4 5" key="1">
    <citation type="submission" date="2019-04" db="EMBL/GenBank/DDBJ databases">
        <authorList>
            <person name="Dong K."/>
        </authorList>
    </citation>
    <scope>NUCLEOTIDE SEQUENCE [LARGE SCALE GENOMIC DNA]</scope>
    <source>
        <strain evidence="5">dk3543</strain>
    </source>
</reference>
<dbReference type="PANTHER" id="PTHR22946">
    <property type="entry name" value="DIENELACTONE HYDROLASE DOMAIN-CONTAINING PROTEIN-RELATED"/>
    <property type="match status" value="1"/>
</dbReference>
<proteinExistence type="inferred from homology"/>
<comment type="similarity">
    <text evidence="1">Belongs to the AB hydrolase superfamily.</text>
</comment>
<dbReference type="GO" id="GO:0052689">
    <property type="term" value="F:carboxylic ester hydrolase activity"/>
    <property type="evidence" value="ECO:0007669"/>
    <property type="project" value="UniProtKB-ARBA"/>
</dbReference>
<evidence type="ECO:0000256" key="2">
    <source>
        <dbReference type="ARBA" id="ARBA00022801"/>
    </source>
</evidence>
<dbReference type="Gene3D" id="3.40.50.1820">
    <property type="entry name" value="alpha/beta hydrolase"/>
    <property type="match status" value="1"/>
</dbReference>
<evidence type="ECO:0000256" key="3">
    <source>
        <dbReference type="SAM" id="MobiDB-lite"/>
    </source>
</evidence>
<feature type="region of interest" description="Disordered" evidence="3">
    <location>
        <begin position="311"/>
        <end position="331"/>
    </location>
</feature>
<dbReference type="InterPro" id="IPR029058">
    <property type="entry name" value="AB_hydrolase_fold"/>
</dbReference>
<evidence type="ECO:0000313" key="4">
    <source>
        <dbReference type="EMBL" id="TKI62427.1"/>
    </source>
</evidence>
<evidence type="ECO:0000313" key="5">
    <source>
        <dbReference type="Proteomes" id="UP000307808"/>
    </source>
</evidence>
<keyword evidence="2 4" id="KW-0378">Hydrolase</keyword>
<dbReference type="PANTHER" id="PTHR22946:SF9">
    <property type="entry name" value="POLYKETIDE TRANSFERASE AF380"/>
    <property type="match status" value="1"/>
</dbReference>
<dbReference type="AlphaFoldDB" id="A0A4U2YMG4"/>
<dbReference type="RefSeq" id="WP_137065696.1">
    <property type="nucleotide sequence ID" value="NZ_CP040748.1"/>
</dbReference>
<comment type="caution">
    <text evidence="4">The sequence shown here is derived from an EMBL/GenBank/DDBJ whole genome shotgun (WGS) entry which is preliminary data.</text>
</comment>
<protein>
    <submittedName>
        <fullName evidence="4">Alpha/beta hydrolase</fullName>
    </submittedName>
</protein>
<evidence type="ECO:0000256" key="1">
    <source>
        <dbReference type="ARBA" id="ARBA00008645"/>
    </source>
</evidence>
<gene>
    <name evidence="4" type="ORF">FC770_08530</name>
</gene>
<organism evidence="4 5">
    <name type="scientific">Nocardioides jishulii</name>
    <dbReference type="NCBI Taxonomy" id="2575440"/>
    <lineage>
        <taxon>Bacteria</taxon>
        <taxon>Bacillati</taxon>
        <taxon>Actinomycetota</taxon>
        <taxon>Actinomycetes</taxon>
        <taxon>Propionibacteriales</taxon>
        <taxon>Nocardioidaceae</taxon>
        <taxon>Nocardioides</taxon>
    </lineage>
</organism>